<feature type="compositionally biased region" description="Basic and acidic residues" evidence="1">
    <location>
        <begin position="163"/>
        <end position="172"/>
    </location>
</feature>
<sequence>MARKSKRANKAGDAHKASDASASVAVDQPEGAASDDEGHVRRRASKPQKTDGSKWKFPDILKNIPSDCIPNWGSNGICTTTPLVRARLIRPGEPPSRSTRSRKRGPPTHKPVTVTPEPSNGVSATLRPYEAPAEQQIGTMGCPSLATPSCTLSVTGASSSPESAHHRVRDSSRTYNFPQRRYIRRHPRCEHNNTHEYANPSVPPPSSAPSPRHPTNRKSFQQRRRRWRHDAAYALALDTCRSPQCHRYGSPHRCTECDRPADACSGASSTCPCVPVCARIQSRNELSDFLK</sequence>
<dbReference type="Proteomes" id="UP000256964">
    <property type="component" value="Unassembled WGS sequence"/>
</dbReference>
<feature type="region of interest" description="Disordered" evidence="1">
    <location>
        <begin position="153"/>
        <end position="178"/>
    </location>
</feature>
<keyword evidence="3" id="KW-1185">Reference proteome</keyword>
<feature type="region of interest" description="Disordered" evidence="1">
    <location>
        <begin position="86"/>
        <end position="125"/>
    </location>
</feature>
<accession>A0A371DE36</accession>
<proteinExistence type="predicted"/>
<protein>
    <submittedName>
        <fullName evidence="2">Uncharacterized protein</fullName>
    </submittedName>
</protein>
<feature type="compositionally biased region" description="Basic and acidic residues" evidence="1">
    <location>
        <begin position="48"/>
        <end position="59"/>
    </location>
</feature>
<feature type="compositionally biased region" description="Pro residues" evidence="1">
    <location>
        <begin position="201"/>
        <end position="212"/>
    </location>
</feature>
<evidence type="ECO:0000313" key="2">
    <source>
        <dbReference type="EMBL" id="RDX50804.1"/>
    </source>
</evidence>
<evidence type="ECO:0000256" key="1">
    <source>
        <dbReference type="SAM" id="MobiDB-lite"/>
    </source>
</evidence>
<evidence type="ECO:0000313" key="3">
    <source>
        <dbReference type="Proteomes" id="UP000256964"/>
    </source>
</evidence>
<dbReference type="EMBL" id="KZ857397">
    <property type="protein sequence ID" value="RDX50804.1"/>
    <property type="molecule type" value="Genomic_DNA"/>
</dbReference>
<name>A0A371DE36_9APHY</name>
<dbReference type="AlphaFoldDB" id="A0A371DE36"/>
<reference evidence="2 3" key="1">
    <citation type="journal article" date="2018" name="Biotechnol. Biofuels">
        <title>Integrative visual omics of the white-rot fungus Polyporus brumalis exposes the biotechnological potential of its oxidative enzymes for delignifying raw plant biomass.</title>
        <authorList>
            <person name="Miyauchi S."/>
            <person name="Rancon A."/>
            <person name="Drula E."/>
            <person name="Hage H."/>
            <person name="Chaduli D."/>
            <person name="Favel A."/>
            <person name="Grisel S."/>
            <person name="Henrissat B."/>
            <person name="Herpoel-Gimbert I."/>
            <person name="Ruiz-Duenas F.J."/>
            <person name="Chevret D."/>
            <person name="Hainaut M."/>
            <person name="Lin J."/>
            <person name="Wang M."/>
            <person name="Pangilinan J."/>
            <person name="Lipzen A."/>
            <person name="Lesage-Meessen L."/>
            <person name="Navarro D."/>
            <person name="Riley R."/>
            <person name="Grigoriev I.V."/>
            <person name="Zhou S."/>
            <person name="Raouche S."/>
            <person name="Rosso M.N."/>
        </authorList>
    </citation>
    <scope>NUCLEOTIDE SEQUENCE [LARGE SCALE GENOMIC DNA]</scope>
    <source>
        <strain evidence="2 3">BRFM 1820</strain>
    </source>
</reference>
<gene>
    <name evidence="2" type="ORF">OH76DRAFT_362828</name>
</gene>
<feature type="compositionally biased region" description="Basic residues" evidence="1">
    <location>
        <begin position="214"/>
        <end position="225"/>
    </location>
</feature>
<feature type="region of interest" description="Disordered" evidence="1">
    <location>
        <begin position="191"/>
        <end position="225"/>
    </location>
</feature>
<feature type="region of interest" description="Disordered" evidence="1">
    <location>
        <begin position="1"/>
        <end position="60"/>
    </location>
</feature>
<organism evidence="2 3">
    <name type="scientific">Lentinus brumalis</name>
    <dbReference type="NCBI Taxonomy" id="2498619"/>
    <lineage>
        <taxon>Eukaryota</taxon>
        <taxon>Fungi</taxon>
        <taxon>Dikarya</taxon>
        <taxon>Basidiomycota</taxon>
        <taxon>Agaricomycotina</taxon>
        <taxon>Agaricomycetes</taxon>
        <taxon>Polyporales</taxon>
        <taxon>Polyporaceae</taxon>
        <taxon>Lentinus</taxon>
    </lineage>
</organism>
<feature type="compositionally biased region" description="Polar residues" evidence="1">
    <location>
        <begin position="153"/>
        <end position="162"/>
    </location>
</feature>